<reference evidence="8" key="3">
    <citation type="journal article" date="2014" name="Nature">
        <title>Elephant shark genome provides unique insights into gnathostome evolution.</title>
        <authorList>
            <consortium name="International Elephant Shark Genome Sequencing Consortium"/>
            <person name="Venkatesh B."/>
            <person name="Lee A.P."/>
            <person name="Ravi V."/>
            <person name="Maurya A.K."/>
            <person name="Lian M.M."/>
            <person name="Swann J.B."/>
            <person name="Ohta Y."/>
            <person name="Flajnik M.F."/>
            <person name="Sutoh Y."/>
            <person name="Kasahara M."/>
            <person name="Hoon S."/>
            <person name="Gangu V."/>
            <person name="Roy S.W."/>
            <person name="Irimia M."/>
            <person name="Korzh V."/>
            <person name="Kondrychyn I."/>
            <person name="Lim Z.W."/>
            <person name="Tay B.H."/>
            <person name="Tohari S."/>
            <person name="Kong K.W."/>
            <person name="Ho S."/>
            <person name="Lorente-Galdos B."/>
            <person name="Quilez J."/>
            <person name="Marques-Bonet T."/>
            <person name="Raney B.J."/>
            <person name="Ingham P.W."/>
            <person name="Tay A."/>
            <person name="Hillier L.W."/>
            <person name="Minx P."/>
            <person name="Boehm T."/>
            <person name="Wilson R.K."/>
            <person name="Brenner S."/>
            <person name="Warren W.C."/>
        </authorList>
    </citation>
    <scope>NUCLEOTIDE SEQUENCE [LARGE SCALE GENOMIC DNA]</scope>
</reference>
<feature type="DNA-binding region" description="T-box" evidence="5">
    <location>
        <begin position="14"/>
        <end position="188"/>
    </location>
</feature>
<keyword evidence="1" id="KW-0805">Transcription regulation</keyword>
<protein>
    <submittedName>
        <fullName evidence="7">T-box protein VegT-A-like</fullName>
    </submittedName>
</protein>
<evidence type="ECO:0000313" key="7">
    <source>
        <dbReference type="Ensembl" id="ENSCMIP00000036418.1"/>
    </source>
</evidence>
<keyword evidence="2 5" id="KW-0238">DNA-binding</keyword>
<dbReference type="OMA" id="WAYSFLE"/>
<dbReference type="Ensembl" id="ENSCMIT00000036958.1">
    <property type="protein sequence ID" value="ENSCMIP00000036418.1"/>
    <property type="gene ID" value="ENSCMIG00000015388.1"/>
</dbReference>
<evidence type="ECO:0000313" key="8">
    <source>
        <dbReference type="Proteomes" id="UP000314986"/>
    </source>
</evidence>
<evidence type="ECO:0000256" key="4">
    <source>
        <dbReference type="ARBA" id="ARBA00023242"/>
    </source>
</evidence>
<comment type="subcellular location">
    <subcellularLocation>
        <location evidence="5">Nucleus</location>
    </subcellularLocation>
</comment>
<dbReference type="InterPro" id="IPR001699">
    <property type="entry name" value="TF_T-box"/>
</dbReference>
<name>A0A4W3JE97_CALMI</name>
<dbReference type="InParanoid" id="A0A4W3JE97"/>
<sequence>MVPLIRLVKENQLLWSKFHSVGTEMIVTGRGRCLFPSIVVSLHGLDPEKMYTLVVDIESSSHQRYTYTKERGWFPSAPARQQQSSGVYIHPDTPALGAELNEKPVAFKLLKICTANGSESRGMIPLTPMHKYTPRIHLIQNDKELNCPSFTWAYSFLEMEFIAVGHYHSTKMKRMKIEYNPYAKGTHGGKREHKSTTQRWVSI</sequence>
<dbReference type="GO" id="GO:0000978">
    <property type="term" value="F:RNA polymerase II cis-regulatory region sequence-specific DNA binding"/>
    <property type="evidence" value="ECO:0007669"/>
    <property type="project" value="InterPro"/>
</dbReference>
<dbReference type="SUPFAM" id="SSF49417">
    <property type="entry name" value="p53-like transcription factors"/>
    <property type="match status" value="1"/>
</dbReference>
<dbReference type="GO" id="GO:0005634">
    <property type="term" value="C:nucleus"/>
    <property type="evidence" value="ECO:0007669"/>
    <property type="project" value="UniProtKB-SubCell"/>
</dbReference>
<dbReference type="InterPro" id="IPR036960">
    <property type="entry name" value="T-box_sf"/>
</dbReference>
<organism evidence="7 8">
    <name type="scientific">Callorhinchus milii</name>
    <name type="common">Ghost shark</name>
    <dbReference type="NCBI Taxonomy" id="7868"/>
    <lineage>
        <taxon>Eukaryota</taxon>
        <taxon>Metazoa</taxon>
        <taxon>Chordata</taxon>
        <taxon>Craniata</taxon>
        <taxon>Vertebrata</taxon>
        <taxon>Chondrichthyes</taxon>
        <taxon>Holocephali</taxon>
        <taxon>Chimaeriformes</taxon>
        <taxon>Callorhinchidae</taxon>
        <taxon>Callorhinchus</taxon>
    </lineage>
</organism>
<dbReference type="GeneTree" id="ENSGT00940000166907"/>
<dbReference type="GO" id="GO:0000981">
    <property type="term" value="F:DNA-binding transcription factor activity, RNA polymerase II-specific"/>
    <property type="evidence" value="ECO:0007669"/>
    <property type="project" value="TreeGrafter"/>
</dbReference>
<dbReference type="PROSITE" id="PS50252">
    <property type="entry name" value="TBOX_3"/>
    <property type="match status" value="1"/>
</dbReference>
<evidence type="ECO:0000259" key="6">
    <source>
        <dbReference type="PROSITE" id="PS50252"/>
    </source>
</evidence>
<dbReference type="GO" id="GO:0001708">
    <property type="term" value="P:cell fate specification"/>
    <property type="evidence" value="ECO:0007669"/>
    <property type="project" value="TreeGrafter"/>
</dbReference>
<evidence type="ECO:0000256" key="2">
    <source>
        <dbReference type="ARBA" id="ARBA00023125"/>
    </source>
</evidence>
<dbReference type="PRINTS" id="PR00937">
    <property type="entry name" value="TBOX"/>
</dbReference>
<dbReference type="GO" id="GO:0045893">
    <property type="term" value="P:positive regulation of DNA-templated transcription"/>
    <property type="evidence" value="ECO:0007669"/>
    <property type="project" value="InterPro"/>
</dbReference>
<dbReference type="GO" id="GO:0000785">
    <property type="term" value="C:chromatin"/>
    <property type="evidence" value="ECO:0007669"/>
    <property type="project" value="TreeGrafter"/>
</dbReference>
<reference evidence="8" key="2">
    <citation type="journal article" date="2007" name="PLoS Biol.">
        <title>Survey sequencing and comparative analysis of the elephant shark (Callorhinchus milii) genome.</title>
        <authorList>
            <person name="Venkatesh B."/>
            <person name="Kirkness E.F."/>
            <person name="Loh Y.H."/>
            <person name="Halpern A.L."/>
            <person name="Lee A.P."/>
            <person name="Johnson J."/>
            <person name="Dandona N."/>
            <person name="Viswanathan L.D."/>
            <person name="Tay A."/>
            <person name="Venter J.C."/>
            <person name="Strausberg R.L."/>
            <person name="Brenner S."/>
        </authorList>
    </citation>
    <scope>NUCLEOTIDE SEQUENCE [LARGE SCALE GENOMIC DNA]</scope>
</reference>
<reference evidence="7" key="5">
    <citation type="submission" date="2025-09" db="UniProtKB">
        <authorList>
            <consortium name="Ensembl"/>
        </authorList>
    </citation>
    <scope>IDENTIFICATION</scope>
</reference>
<keyword evidence="3" id="KW-0804">Transcription</keyword>
<reference evidence="8" key="1">
    <citation type="journal article" date="2006" name="Science">
        <title>Ancient noncoding elements conserved in the human genome.</title>
        <authorList>
            <person name="Venkatesh B."/>
            <person name="Kirkness E.F."/>
            <person name="Loh Y.H."/>
            <person name="Halpern A.L."/>
            <person name="Lee A.P."/>
            <person name="Johnson J."/>
            <person name="Dandona N."/>
            <person name="Viswanathan L.D."/>
            <person name="Tay A."/>
            <person name="Venter J.C."/>
            <person name="Strausberg R.L."/>
            <person name="Brenner S."/>
        </authorList>
    </citation>
    <scope>NUCLEOTIDE SEQUENCE [LARGE SCALE GENOMIC DNA]</scope>
</reference>
<dbReference type="Gene3D" id="2.60.40.820">
    <property type="entry name" value="Transcription factor, T-box"/>
    <property type="match status" value="1"/>
</dbReference>
<dbReference type="Proteomes" id="UP000314986">
    <property type="component" value="Unassembled WGS sequence"/>
</dbReference>
<feature type="domain" description="T-box" evidence="6">
    <location>
        <begin position="9"/>
        <end position="188"/>
    </location>
</feature>
<dbReference type="Pfam" id="PF00907">
    <property type="entry name" value="T-box"/>
    <property type="match status" value="1"/>
</dbReference>
<reference evidence="7" key="4">
    <citation type="submission" date="2025-08" db="UniProtKB">
        <authorList>
            <consortium name="Ensembl"/>
        </authorList>
    </citation>
    <scope>IDENTIFICATION</scope>
</reference>
<dbReference type="PANTHER" id="PTHR11267:SF204">
    <property type="entry name" value="SPADETAIL"/>
    <property type="match status" value="1"/>
</dbReference>
<accession>A0A4W3JE97</accession>
<dbReference type="InterPro" id="IPR008967">
    <property type="entry name" value="p53-like_TF_DNA-bd_sf"/>
</dbReference>
<evidence type="ECO:0000256" key="3">
    <source>
        <dbReference type="ARBA" id="ARBA00023163"/>
    </source>
</evidence>
<keyword evidence="4 5" id="KW-0539">Nucleus</keyword>
<evidence type="ECO:0000256" key="1">
    <source>
        <dbReference type="ARBA" id="ARBA00023015"/>
    </source>
</evidence>
<keyword evidence="8" id="KW-1185">Reference proteome</keyword>
<dbReference type="CDD" id="cd00182">
    <property type="entry name" value="T-box"/>
    <property type="match status" value="1"/>
</dbReference>
<dbReference type="InterPro" id="IPR046360">
    <property type="entry name" value="T-box_DNA-bd"/>
</dbReference>
<dbReference type="SMART" id="SM00425">
    <property type="entry name" value="TBOX"/>
    <property type="match status" value="1"/>
</dbReference>
<proteinExistence type="predicted"/>
<dbReference type="AlphaFoldDB" id="A0A4W3JE97"/>
<evidence type="ECO:0000256" key="5">
    <source>
        <dbReference type="PROSITE-ProRule" id="PRU00201"/>
    </source>
</evidence>
<dbReference type="PANTHER" id="PTHR11267">
    <property type="entry name" value="T-BOX PROTEIN-RELATED"/>
    <property type="match status" value="1"/>
</dbReference>